<evidence type="ECO:0000313" key="21">
    <source>
        <dbReference type="EMBL" id="MFD2970272.1"/>
    </source>
</evidence>
<dbReference type="SMART" id="SM00388">
    <property type="entry name" value="HisKA"/>
    <property type="match status" value="1"/>
</dbReference>
<dbReference type="Gene3D" id="1.20.120.160">
    <property type="entry name" value="HPT domain"/>
    <property type="match status" value="1"/>
</dbReference>
<dbReference type="CDD" id="cd00130">
    <property type="entry name" value="PAS"/>
    <property type="match status" value="3"/>
</dbReference>
<keyword evidence="5 15" id="KW-0597">Phosphoprotein</keyword>
<keyword evidence="10" id="KW-0067">ATP-binding</keyword>
<keyword evidence="6" id="KW-0808">Transferase</keyword>
<dbReference type="SMART" id="SM00065">
    <property type="entry name" value="GAF"/>
    <property type="match status" value="1"/>
</dbReference>
<dbReference type="Gene3D" id="3.30.450.40">
    <property type="match status" value="1"/>
</dbReference>
<evidence type="ECO:0000256" key="8">
    <source>
        <dbReference type="ARBA" id="ARBA00022741"/>
    </source>
</evidence>
<dbReference type="CDD" id="cd17546">
    <property type="entry name" value="REC_hyHK_CKI1_RcsC-like"/>
    <property type="match status" value="2"/>
</dbReference>
<feature type="domain" description="PAC" evidence="19">
    <location>
        <begin position="484"/>
        <end position="535"/>
    </location>
</feature>
<dbReference type="Pfam" id="PF00989">
    <property type="entry name" value="PAS"/>
    <property type="match status" value="2"/>
</dbReference>
<feature type="domain" description="Response regulatory" evidence="17">
    <location>
        <begin position="915"/>
        <end position="1035"/>
    </location>
</feature>
<feature type="domain" description="Histidine kinase" evidence="16">
    <location>
        <begin position="679"/>
        <end position="900"/>
    </location>
</feature>
<evidence type="ECO:0000256" key="15">
    <source>
        <dbReference type="PROSITE-ProRule" id="PRU00169"/>
    </source>
</evidence>
<dbReference type="Pfam" id="PF02518">
    <property type="entry name" value="HATPase_c"/>
    <property type="match status" value="1"/>
</dbReference>
<dbReference type="InterPro" id="IPR003018">
    <property type="entry name" value="GAF"/>
</dbReference>
<dbReference type="Gene3D" id="1.10.287.130">
    <property type="match status" value="1"/>
</dbReference>
<dbReference type="SUPFAM" id="SSF47384">
    <property type="entry name" value="Homodimeric domain of signal transducing histidine kinase"/>
    <property type="match status" value="1"/>
</dbReference>
<dbReference type="CDD" id="cd00082">
    <property type="entry name" value="HisKA"/>
    <property type="match status" value="1"/>
</dbReference>
<evidence type="ECO:0000256" key="6">
    <source>
        <dbReference type="ARBA" id="ARBA00022679"/>
    </source>
</evidence>
<dbReference type="Proteomes" id="UP001597525">
    <property type="component" value="Unassembled WGS sequence"/>
</dbReference>
<evidence type="ECO:0000259" key="18">
    <source>
        <dbReference type="PROSITE" id="PS50112"/>
    </source>
</evidence>
<keyword evidence="8" id="KW-0547">Nucleotide-binding</keyword>
<accession>A0ABW6BLV6</accession>
<dbReference type="InterPro" id="IPR036097">
    <property type="entry name" value="HisK_dim/P_sf"/>
</dbReference>
<dbReference type="InterPro" id="IPR013656">
    <property type="entry name" value="PAS_4"/>
</dbReference>
<dbReference type="InterPro" id="IPR013767">
    <property type="entry name" value="PAS_fold"/>
</dbReference>
<evidence type="ECO:0000256" key="13">
    <source>
        <dbReference type="ARBA" id="ARBA00023136"/>
    </source>
</evidence>
<keyword evidence="7" id="KW-0812">Transmembrane</keyword>
<dbReference type="SUPFAM" id="SSF55785">
    <property type="entry name" value="PYP-like sensor domain (PAS domain)"/>
    <property type="match status" value="4"/>
</dbReference>
<keyword evidence="4" id="KW-1003">Cell membrane</keyword>
<feature type="domain" description="PAS" evidence="18">
    <location>
        <begin position="286"/>
        <end position="356"/>
    </location>
</feature>
<evidence type="ECO:0000256" key="1">
    <source>
        <dbReference type="ARBA" id="ARBA00000085"/>
    </source>
</evidence>
<feature type="domain" description="HPt" evidence="20">
    <location>
        <begin position="1208"/>
        <end position="1299"/>
    </location>
</feature>
<dbReference type="Gene3D" id="3.40.50.2300">
    <property type="match status" value="2"/>
</dbReference>
<evidence type="ECO:0000313" key="22">
    <source>
        <dbReference type="Proteomes" id="UP001597525"/>
    </source>
</evidence>
<keyword evidence="9" id="KW-0418">Kinase</keyword>
<evidence type="ECO:0000256" key="7">
    <source>
        <dbReference type="ARBA" id="ARBA00022692"/>
    </source>
</evidence>
<dbReference type="PROSITE" id="PS50113">
    <property type="entry name" value="PAC"/>
    <property type="match status" value="1"/>
</dbReference>
<dbReference type="SMART" id="SM00448">
    <property type="entry name" value="REC"/>
    <property type="match status" value="2"/>
</dbReference>
<dbReference type="EMBL" id="JBHUPB010000015">
    <property type="protein sequence ID" value="MFD2970272.1"/>
    <property type="molecule type" value="Genomic_DNA"/>
</dbReference>
<evidence type="ECO:0000259" key="16">
    <source>
        <dbReference type="PROSITE" id="PS50109"/>
    </source>
</evidence>
<comment type="caution">
    <text evidence="21">The sequence shown here is derived from an EMBL/GenBank/DDBJ whole genome shotgun (WGS) entry which is preliminary data.</text>
</comment>
<dbReference type="InterPro" id="IPR001610">
    <property type="entry name" value="PAC"/>
</dbReference>
<evidence type="ECO:0000256" key="12">
    <source>
        <dbReference type="ARBA" id="ARBA00023012"/>
    </source>
</evidence>
<dbReference type="InterPro" id="IPR013655">
    <property type="entry name" value="PAS_fold_3"/>
</dbReference>
<comment type="subcellular location">
    <subcellularLocation>
        <location evidence="2">Cell membrane</location>
        <topology evidence="2">Multi-pass membrane protein</topology>
    </subcellularLocation>
</comment>
<evidence type="ECO:0000259" key="17">
    <source>
        <dbReference type="PROSITE" id="PS50110"/>
    </source>
</evidence>
<evidence type="ECO:0000259" key="19">
    <source>
        <dbReference type="PROSITE" id="PS50113"/>
    </source>
</evidence>
<dbReference type="NCBIfam" id="TIGR00229">
    <property type="entry name" value="sensory_box"/>
    <property type="match status" value="4"/>
</dbReference>
<evidence type="ECO:0000256" key="4">
    <source>
        <dbReference type="ARBA" id="ARBA00022475"/>
    </source>
</evidence>
<dbReference type="EC" id="2.7.13.3" evidence="3"/>
<dbReference type="SMART" id="SM00086">
    <property type="entry name" value="PAC"/>
    <property type="match status" value="2"/>
</dbReference>
<feature type="modified residue" description="4-aspartylphosphate" evidence="15">
    <location>
        <position position="1112"/>
    </location>
</feature>
<evidence type="ECO:0000256" key="10">
    <source>
        <dbReference type="ARBA" id="ARBA00022840"/>
    </source>
</evidence>
<dbReference type="PROSITE" id="PS50894">
    <property type="entry name" value="HPT"/>
    <property type="match status" value="1"/>
</dbReference>
<dbReference type="Pfam" id="PF00512">
    <property type="entry name" value="HisKA"/>
    <property type="match status" value="1"/>
</dbReference>
<evidence type="ECO:0000256" key="2">
    <source>
        <dbReference type="ARBA" id="ARBA00004651"/>
    </source>
</evidence>
<dbReference type="PRINTS" id="PR00344">
    <property type="entry name" value="BCTRLSENSOR"/>
</dbReference>
<name>A0ABW6BLV6_9SPHI</name>
<proteinExistence type="predicted"/>
<dbReference type="InterPro" id="IPR000014">
    <property type="entry name" value="PAS"/>
</dbReference>
<dbReference type="SMART" id="SM00091">
    <property type="entry name" value="PAS"/>
    <property type="match status" value="4"/>
</dbReference>
<feature type="modified residue" description="Phosphohistidine" evidence="14">
    <location>
        <position position="1247"/>
    </location>
</feature>
<evidence type="ECO:0000259" key="20">
    <source>
        <dbReference type="PROSITE" id="PS50894"/>
    </source>
</evidence>
<feature type="domain" description="Response regulatory" evidence="17">
    <location>
        <begin position="1060"/>
        <end position="1179"/>
    </location>
</feature>
<dbReference type="InterPro" id="IPR001789">
    <property type="entry name" value="Sig_transdc_resp-reg_receiver"/>
</dbReference>
<dbReference type="InterPro" id="IPR008207">
    <property type="entry name" value="Sig_transdc_His_kin_Hpt_dom"/>
</dbReference>
<dbReference type="RefSeq" id="WP_320183753.1">
    <property type="nucleotide sequence ID" value="NZ_CP138332.1"/>
</dbReference>
<feature type="modified residue" description="4-aspartylphosphate" evidence="15">
    <location>
        <position position="965"/>
    </location>
</feature>
<sequence>MKKYPLPANEHERLARLAAYDLLGLEKDPDLDVFAQAASLITDCPISLIAMMEKDTQIIQSCIGLALDVVERRYTACQYTILSNEVLVIEDTDTDARTADNPLIREGNIRFYAGVPLLDDDGYALGTLCVIDYKPKKLDEKQIDSLEKLAKAITKMLLAKKRRIQAGYYAEIFTLTKNIICVIDETYHLKDVNPAFEEGFGLAKEDVLHRSFSSVLQKDERTVDSILSSVHEERHAVSFTSTTKKKDGSIVSIDWYLKYHEASQEIFGFGRNVTNELDEKLKLEHSERRFRNFFENAIGLMSVHDLQGNILAVNEKGRNLLLYSEEEVKQLKLQEIVPTAHRPLLNQYLQRIAEVGEDSGMMVLLSKDGQEVHWLYQNMLETDGDGKPVVMSTAINMTDRIQLERDLLYTKKILEQTNAVARVGGWEVDLKKNLVYWSESCKDIHGVDKQYKPDFDSAVFFFENDSQDRIRYLFEKAVQDGQPYDEELRLRKQDGTVIWVRVKGIPEWEDGRCRRVFGIIQDIDVSKNTYLELERQEAMLQSFVDYVPASAAMFDREMNFVSVSRQWVNEFHQQGKNVLGKNLYNTFKNVPEERRKIYDEALQGKAYKNTDQLIVMGTLAEAQHFNWEVRPWHMADGQIGGVIILVQNITDNVRANEELKTAKELADLASKAKSEFLANMSHEIRTPLNGVIGFSDLLLKTPLNEVQKQYLHYINESGNSLLNIINDILDFSKIEAGKLELFIDRCDLYELGNQVINVVLYQAQRKDLELLLNIEPGLPTSIYIDEVRTKQVLINLLGNAVKFTEQGEIELKVEKLAAHDKEITLRFSVRDTGIGISQDKQQRIFDAFTQEDSSVSKKYGGTGLGLTISNTILRYMDSALSLESEVGKGATFAFDINVPYESSAESIVEDLPIKRVLIVDDNENNRIIMEHMLAYRNIDSQQATNGVEALAILAQGEHFDVVLMDYHMPFLSGVETVAKIKDLFLSRGDTTPLIVLHTSSEEEEVMAALRSEEPPFCLLKPIKSQELYAMLQRATQQMVKEPQERNLENSDSTLSMDKLMILIADDNPVNMALNIKMMQELLPQATLIEAANGLQAIGACEQQNVFDLILMDVQMPEVDGIEATRKIRRLPGYQTIPIIAVTAGNVLGEREKCLDAGMSDFLPKPVRLRDLHAVLKKFIKQTDADWQQDILEEHHLDRQTLDEQVGDDVEFRIFFLRLVMQELQQSEAKLDSAYQEADLVLLKGILHKLRGTTATAGLFKLAKLIVDAEKDLEMLVKDSRLYDALREEIKVANYLVRQLLSKP</sequence>
<keyword evidence="22" id="KW-1185">Reference proteome</keyword>
<keyword evidence="12" id="KW-0902">Two-component regulatory system</keyword>
<reference evidence="22" key="1">
    <citation type="journal article" date="2019" name="Int. J. Syst. Evol. Microbiol.">
        <title>The Global Catalogue of Microorganisms (GCM) 10K type strain sequencing project: providing services to taxonomists for standard genome sequencing and annotation.</title>
        <authorList>
            <consortium name="The Broad Institute Genomics Platform"/>
            <consortium name="The Broad Institute Genome Sequencing Center for Infectious Disease"/>
            <person name="Wu L."/>
            <person name="Ma J."/>
        </authorList>
    </citation>
    <scope>NUCLEOTIDE SEQUENCE [LARGE SCALE GENOMIC DNA]</scope>
    <source>
        <strain evidence="22">KCTC 22814</strain>
    </source>
</reference>
<dbReference type="InterPro" id="IPR029016">
    <property type="entry name" value="GAF-like_dom_sf"/>
</dbReference>
<dbReference type="InterPro" id="IPR003661">
    <property type="entry name" value="HisK_dim/P_dom"/>
</dbReference>
<dbReference type="PROSITE" id="PS50110">
    <property type="entry name" value="RESPONSE_REGULATORY"/>
    <property type="match status" value="2"/>
</dbReference>
<dbReference type="SUPFAM" id="SSF55874">
    <property type="entry name" value="ATPase domain of HSP90 chaperone/DNA topoisomerase II/histidine kinase"/>
    <property type="match status" value="1"/>
</dbReference>
<keyword evidence="13" id="KW-0472">Membrane</keyword>
<keyword evidence="11" id="KW-1133">Transmembrane helix</keyword>
<dbReference type="SMART" id="SM00387">
    <property type="entry name" value="HATPase_c"/>
    <property type="match status" value="1"/>
</dbReference>
<evidence type="ECO:0000256" key="11">
    <source>
        <dbReference type="ARBA" id="ARBA00022989"/>
    </source>
</evidence>
<dbReference type="Gene3D" id="3.30.565.10">
    <property type="entry name" value="Histidine kinase-like ATPase, C-terminal domain"/>
    <property type="match status" value="1"/>
</dbReference>
<dbReference type="InterPro" id="IPR005467">
    <property type="entry name" value="His_kinase_dom"/>
</dbReference>
<evidence type="ECO:0000256" key="9">
    <source>
        <dbReference type="ARBA" id="ARBA00022777"/>
    </source>
</evidence>
<comment type="catalytic activity">
    <reaction evidence="1">
        <text>ATP + protein L-histidine = ADP + protein N-phospho-L-histidine.</text>
        <dbReference type="EC" id="2.7.13.3"/>
    </reaction>
</comment>
<organism evidence="21 22">
    <name type="scientific">Sphingobacterium bambusae</name>
    <dbReference type="NCBI Taxonomy" id="662858"/>
    <lineage>
        <taxon>Bacteria</taxon>
        <taxon>Pseudomonadati</taxon>
        <taxon>Bacteroidota</taxon>
        <taxon>Sphingobacteriia</taxon>
        <taxon>Sphingobacteriales</taxon>
        <taxon>Sphingobacteriaceae</taxon>
        <taxon>Sphingobacterium</taxon>
    </lineage>
</organism>
<dbReference type="SUPFAM" id="SSF47226">
    <property type="entry name" value="Histidine-containing phosphotransfer domain, HPT domain"/>
    <property type="match status" value="1"/>
</dbReference>
<dbReference type="PANTHER" id="PTHR45339">
    <property type="entry name" value="HYBRID SIGNAL TRANSDUCTION HISTIDINE KINASE J"/>
    <property type="match status" value="1"/>
</dbReference>
<dbReference type="Gene3D" id="3.30.450.20">
    <property type="entry name" value="PAS domain"/>
    <property type="match status" value="4"/>
</dbReference>
<dbReference type="PROSITE" id="PS50109">
    <property type="entry name" value="HIS_KIN"/>
    <property type="match status" value="1"/>
</dbReference>
<dbReference type="InterPro" id="IPR036890">
    <property type="entry name" value="HATPase_C_sf"/>
</dbReference>
<dbReference type="InterPro" id="IPR000700">
    <property type="entry name" value="PAS-assoc_C"/>
</dbReference>
<dbReference type="InterPro" id="IPR003594">
    <property type="entry name" value="HATPase_dom"/>
</dbReference>
<dbReference type="PANTHER" id="PTHR45339:SF1">
    <property type="entry name" value="HYBRID SIGNAL TRANSDUCTION HISTIDINE KINASE J"/>
    <property type="match status" value="1"/>
</dbReference>
<dbReference type="InterPro" id="IPR035965">
    <property type="entry name" value="PAS-like_dom_sf"/>
</dbReference>
<dbReference type="PROSITE" id="PS50112">
    <property type="entry name" value="PAS"/>
    <property type="match status" value="1"/>
</dbReference>
<dbReference type="Pfam" id="PF08448">
    <property type="entry name" value="PAS_4"/>
    <property type="match status" value="1"/>
</dbReference>
<dbReference type="InterPro" id="IPR004358">
    <property type="entry name" value="Sig_transdc_His_kin-like_C"/>
</dbReference>
<gene>
    <name evidence="21" type="ORF">ACFS7Y_22975</name>
</gene>
<protein>
    <recommendedName>
        <fullName evidence="3">histidine kinase</fullName>
        <ecNumber evidence="3">2.7.13.3</ecNumber>
    </recommendedName>
</protein>
<evidence type="ECO:0000256" key="3">
    <source>
        <dbReference type="ARBA" id="ARBA00012438"/>
    </source>
</evidence>
<dbReference type="Pfam" id="PF08447">
    <property type="entry name" value="PAS_3"/>
    <property type="match status" value="1"/>
</dbReference>
<dbReference type="SUPFAM" id="SSF55781">
    <property type="entry name" value="GAF domain-like"/>
    <property type="match status" value="1"/>
</dbReference>
<dbReference type="Pfam" id="PF00072">
    <property type="entry name" value="Response_reg"/>
    <property type="match status" value="2"/>
</dbReference>
<dbReference type="SUPFAM" id="SSF52172">
    <property type="entry name" value="CheY-like"/>
    <property type="match status" value="2"/>
</dbReference>
<evidence type="ECO:0000256" key="5">
    <source>
        <dbReference type="ARBA" id="ARBA00022553"/>
    </source>
</evidence>
<evidence type="ECO:0000256" key="14">
    <source>
        <dbReference type="PROSITE-ProRule" id="PRU00110"/>
    </source>
</evidence>
<dbReference type="CDD" id="cd16922">
    <property type="entry name" value="HATPase_EvgS-ArcB-TorS-like"/>
    <property type="match status" value="1"/>
</dbReference>
<dbReference type="InterPro" id="IPR036641">
    <property type="entry name" value="HPT_dom_sf"/>
</dbReference>
<dbReference type="InterPro" id="IPR011006">
    <property type="entry name" value="CheY-like_superfamily"/>
</dbReference>
<dbReference type="Pfam" id="PF01590">
    <property type="entry name" value="GAF"/>
    <property type="match status" value="1"/>
</dbReference>